<gene>
    <name evidence="1" type="ORF">OWV82_011428</name>
</gene>
<dbReference type="EMBL" id="CM051399">
    <property type="protein sequence ID" value="KAJ4716404.1"/>
    <property type="molecule type" value="Genomic_DNA"/>
</dbReference>
<keyword evidence="2" id="KW-1185">Reference proteome</keyword>
<dbReference type="Proteomes" id="UP001164539">
    <property type="component" value="Chromosome 6"/>
</dbReference>
<accession>A0ACC1Y089</accession>
<protein>
    <submittedName>
        <fullName evidence="1">B3 domain-containing transcription factor VRN1</fullName>
    </submittedName>
</protein>
<evidence type="ECO:0000313" key="2">
    <source>
        <dbReference type="Proteomes" id="UP001164539"/>
    </source>
</evidence>
<evidence type="ECO:0000313" key="1">
    <source>
        <dbReference type="EMBL" id="KAJ4716404.1"/>
    </source>
</evidence>
<organism evidence="1 2">
    <name type="scientific">Melia azedarach</name>
    <name type="common">Chinaberry tree</name>
    <dbReference type="NCBI Taxonomy" id="155640"/>
    <lineage>
        <taxon>Eukaryota</taxon>
        <taxon>Viridiplantae</taxon>
        <taxon>Streptophyta</taxon>
        <taxon>Embryophyta</taxon>
        <taxon>Tracheophyta</taxon>
        <taxon>Spermatophyta</taxon>
        <taxon>Magnoliopsida</taxon>
        <taxon>eudicotyledons</taxon>
        <taxon>Gunneridae</taxon>
        <taxon>Pentapetalae</taxon>
        <taxon>rosids</taxon>
        <taxon>malvids</taxon>
        <taxon>Sapindales</taxon>
        <taxon>Meliaceae</taxon>
        <taxon>Melia</taxon>
    </lineage>
</organism>
<proteinExistence type="predicted"/>
<reference evidence="1 2" key="1">
    <citation type="journal article" date="2023" name="Science">
        <title>Complex scaffold remodeling in plant triterpene biosynthesis.</title>
        <authorList>
            <person name="De La Pena R."/>
            <person name="Hodgson H."/>
            <person name="Liu J.C."/>
            <person name="Stephenson M.J."/>
            <person name="Martin A.C."/>
            <person name="Owen C."/>
            <person name="Harkess A."/>
            <person name="Leebens-Mack J."/>
            <person name="Jimenez L.E."/>
            <person name="Osbourn A."/>
            <person name="Sattely E.S."/>
        </authorList>
    </citation>
    <scope>NUCLEOTIDE SEQUENCE [LARGE SCALE GENOMIC DNA]</scope>
    <source>
        <strain evidence="2">cv. JPN11</strain>
        <tissue evidence="1">Leaf</tissue>
    </source>
</reference>
<name>A0ACC1Y089_MELAZ</name>
<sequence>MSAFLLQEKKTSSIFYKLVVASILRDRKLRIPDKFVQKFGDELASIAKLTVPNGRMWLVELKKHNHKLWFDNGWHEFVRHCSIHVGYFLIFRYQGDSNFDVYIFDLATSEIEYPWNTRSSLQAPDDHGKQWLVPIEKDKENNFLEILPSCSPCLALSSLTKKVLDEGVSNKRNNNFTSEVKLECLDLTEEVHNLEASCRDKGIQYKREFTSTVDEVGLYLNQRTKRKIRGSGQISDFCKKELGGDLSAVRISFKTYSRRWRPVTTEEKKRTALAAEMFKSNNPFFRVILRPSYVYKALLLHIPATFARKYLKGFTGYITLLDSDGNRWVVRCVSHSGRAKFSKGWPEFVWGNNLDESDVCIFELINTKNMTLRVTIFRVLEDTEPLCVPSQ</sequence>
<comment type="caution">
    <text evidence="1">The sequence shown here is derived from an EMBL/GenBank/DDBJ whole genome shotgun (WGS) entry which is preliminary data.</text>
</comment>